<comment type="caution">
    <text evidence="5">The sequence shown here is derived from an EMBL/GenBank/DDBJ whole genome shotgun (WGS) entry which is preliminary data.</text>
</comment>
<dbReference type="PROSITE" id="PS51733">
    <property type="entry name" value="BPL_LPL_CATALYTIC"/>
    <property type="match status" value="1"/>
</dbReference>
<dbReference type="InterPro" id="IPR045864">
    <property type="entry name" value="aa-tRNA-synth_II/BPL/LPL"/>
</dbReference>
<dbReference type="PANTHER" id="PTHR12835">
    <property type="entry name" value="BIOTIN PROTEIN LIGASE"/>
    <property type="match status" value="1"/>
</dbReference>
<dbReference type="Gene3D" id="2.30.30.100">
    <property type="match status" value="1"/>
</dbReference>
<dbReference type="CDD" id="cd16442">
    <property type="entry name" value="BPL"/>
    <property type="match status" value="1"/>
</dbReference>
<evidence type="ECO:0000256" key="2">
    <source>
        <dbReference type="ARBA" id="ARBA00023267"/>
    </source>
</evidence>
<feature type="domain" description="BPL/LPL catalytic" evidence="4">
    <location>
        <begin position="2"/>
        <end position="187"/>
    </location>
</feature>
<dbReference type="InterPro" id="IPR004408">
    <property type="entry name" value="Biotin_CoA_COase_ligase"/>
</dbReference>
<dbReference type="Pfam" id="PF03099">
    <property type="entry name" value="BPL_LplA_LipB"/>
    <property type="match status" value="1"/>
</dbReference>
<evidence type="ECO:0000256" key="1">
    <source>
        <dbReference type="ARBA" id="ARBA00022598"/>
    </source>
</evidence>
<evidence type="ECO:0000256" key="3">
    <source>
        <dbReference type="ARBA" id="ARBA00024227"/>
    </source>
</evidence>
<gene>
    <name evidence="5" type="ORF">E3J84_03865</name>
</gene>
<name>A0A523RXQ8_UNCAE</name>
<keyword evidence="2" id="KW-0092">Biotin</keyword>
<evidence type="ECO:0000313" key="5">
    <source>
        <dbReference type="EMBL" id="TET10556.1"/>
    </source>
</evidence>
<dbReference type="Pfam" id="PF02237">
    <property type="entry name" value="BPL_C"/>
    <property type="match status" value="1"/>
</dbReference>
<accession>A0A523RXQ8</accession>
<protein>
    <recommendedName>
        <fullName evidence="3">biotin--[biotin carboxyl-carrier protein] ligase</fullName>
        <ecNumber evidence="3">6.3.4.15</ecNumber>
    </recommendedName>
</protein>
<reference evidence="5 6" key="1">
    <citation type="submission" date="2019-03" db="EMBL/GenBank/DDBJ databases">
        <title>Metabolic potential of uncultured bacteria and archaea associated with petroleum seepage in deep-sea sediments.</title>
        <authorList>
            <person name="Dong X."/>
            <person name="Hubert C."/>
        </authorList>
    </citation>
    <scope>NUCLEOTIDE SEQUENCE [LARGE SCALE GENOMIC DNA]</scope>
    <source>
        <strain evidence="5">E44_bin7</strain>
    </source>
</reference>
<dbReference type="AlphaFoldDB" id="A0A523RXQ8"/>
<dbReference type="EMBL" id="SOKJ01000217">
    <property type="protein sequence ID" value="TET10556.1"/>
    <property type="molecule type" value="Genomic_DNA"/>
</dbReference>
<dbReference type="SUPFAM" id="SSF55681">
    <property type="entry name" value="Class II aaRS and biotin synthetases"/>
    <property type="match status" value="1"/>
</dbReference>
<proteinExistence type="predicted"/>
<evidence type="ECO:0000259" key="4">
    <source>
        <dbReference type="PROSITE" id="PS51733"/>
    </source>
</evidence>
<dbReference type="Proteomes" id="UP000316360">
    <property type="component" value="Unassembled WGS sequence"/>
</dbReference>
<organism evidence="5 6">
    <name type="scientific">Aerophobetes bacterium</name>
    <dbReference type="NCBI Taxonomy" id="2030807"/>
    <lineage>
        <taxon>Bacteria</taxon>
        <taxon>Candidatus Aerophobota</taxon>
    </lineage>
</organism>
<dbReference type="GO" id="GO:0005737">
    <property type="term" value="C:cytoplasm"/>
    <property type="evidence" value="ECO:0007669"/>
    <property type="project" value="TreeGrafter"/>
</dbReference>
<dbReference type="EC" id="6.3.4.15" evidence="3"/>
<dbReference type="GO" id="GO:0004077">
    <property type="term" value="F:biotin--[biotin carboxyl-carrier protein] ligase activity"/>
    <property type="evidence" value="ECO:0007669"/>
    <property type="project" value="UniProtKB-EC"/>
</dbReference>
<sequence>MSLVSGVRIFGKKIYTYAQVKSTDKIACQLAEQGAEEGTLVVAEEQIEGEGRAGHYWFSPQGGLWLSLILRPPTSFCVSRLSILGAIGIARSVRKMFSLLSPRIRWPNDAIINGKKVGGVLCKARSIRKRVIFVIMGIGVNINIEEFPSPLCFTATSLKREIGHSVSNEIFQECLLEELERLYFSSQNDFSSILEEIRGFSSLLGKQVGVQTREGEFLGVVQDIDEEGGLILRLESGMQKRISSEEGYIVDGI</sequence>
<dbReference type="Gene3D" id="3.30.930.10">
    <property type="entry name" value="Bira Bifunctional Protein, Domain 2"/>
    <property type="match status" value="1"/>
</dbReference>
<dbReference type="InterPro" id="IPR003142">
    <property type="entry name" value="BPL_C"/>
</dbReference>
<dbReference type="InterPro" id="IPR004143">
    <property type="entry name" value="BPL_LPL_catalytic"/>
</dbReference>
<keyword evidence="1 5" id="KW-0436">Ligase</keyword>
<evidence type="ECO:0000313" key="6">
    <source>
        <dbReference type="Proteomes" id="UP000316360"/>
    </source>
</evidence>
<dbReference type="PANTHER" id="PTHR12835:SF5">
    <property type="entry name" value="BIOTIN--PROTEIN LIGASE"/>
    <property type="match status" value="1"/>
</dbReference>
<dbReference type="NCBIfam" id="TIGR00121">
    <property type="entry name" value="birA_ligase"/>
    <property type="match status" value="1"/>
</dbReference>